<protein>
    <recommendedName>
        <fullName evidence="6">NACHT domain-containing protein</fullName>
    </recommendedName>
</protein>
<dbReference type="SUPFAM" id="SSF53167">
    <property type="entry name" value="Purine and uridine phosphorylases"/>
    <property type="match status" value="1"/>
</dbReference>
<dbReference type="Gene3D" id="3.40.50.1580">
    <property type="entry name" value="Nucleoside phosphorylase domain"/>
    <property type="match status" value="1"/>
</dbReference>
<proteinExistence type="predicted"/>
<evidence type="ECO:0000256" key="1">
    <source>
        <dbReference type="ARBA" id="ARBA00022737"/>
    </source>
</evidence>
<dbReference type="InterPro" id="IPR035994">
    <property type="entry name" value="Nucleoside_phosphorylase_sf"/>
</dbReference>
<feature type="domain" description="Nucleoside phosphorylase" evidence="2">
    <location>
        <begin position="100"/>
        <end position="195"/>
    </location>
</feature>
<dbReference type="Proteomes" id="UP001480595">
    <property type="component" value="Unassembled WGS sequence"/>
</dbReference>
<organism evidence="4 5">
    <name type="scientific">Apiospora phragmitis</name>
    <dbReference type="NCBI Taxonomy" id="2905665"/>
    <lineage>
        <taxon>Eukaryota</taxon>
        <taxon>Fungi</taxon>
        <taxon>Dikarya</taxon>
        <taxon>Ascomycota</taxon>
        <taxon>Pezizomycotina</taxon>
        <taxon>Sordariomycetes</taxon>
        <taxon>Xylariomycetidae</taxon>
        <taxon>Amphisphaeriales</taxon>
        <taxon>Apiosporaceae</taxon>
        <taxon>Apiospora</taxon>
    </lineage>
</organism>
<accession>A0ABR1V0L2</accession>
<dbReference type="InterPro" id="IPR053137">
    <property type="entry name" value="NLR-like"/>
</dbReference>
<dbReference type="InterPro" id="IPR056884">
    <property type="entry name" value="NPHP3-like_N"/>
</dbReference>
<evidence type="ECO:0008006" key="6">
    <source>
        <dbReference type="Google" id="ProtNLM"/>
    </source>
</evidence>
<dbReference type="Gene3D" id="3.40.50.300">
    <property type="entry name" value="P-loop containing nucleotide triphosphate hydrolases"/>
    <property type="match status" value="1"/>
</dbReference>
<gene>
    <name evidence="4" type="ORF">PG994_007345</name>
</gene>
<keyword evidence="5" id="KW-1185">Reference proteome</keyword>
<feature type="non-terminal residue" evidence="4">
    <location>
        <position position="1"/>
    </location>
</feature>
<dbReference type="PANTHER" id="PTHR46082">
    <property type="entry name" value="ATP/GTP-BINDING PROTEIN-RELATED"/>
    <property type="match status" value="1"/>
</dbReference>
<evidence type="ECO:0000259" key="3">
    <source>
        <dbReference type="Pfam" id="PF24883"/>
    </source>
</evidence>
<dbReference type="InterPro" id="IPR000845">
    <property type="entry name" value="Nucleoside_phosphorylase_d"/>
</dbReference>
<name>A0ABR1V0L2_9PEZI</name>
<dbReference type="Pfam" id="PF01048">
    <property type="entry name" value="PNP_UDP_1"/>
    <property type="match status" value="1"/>
</dbReference>
<dbReference type="PANTHER" id="PTHR46082:SF11">
    <property type="entry name" value="AAA+ ATPASE DOMAIN-CONTAINING PROTEIN-RELATED"/>
    <property type="match status" value="1"/>
</dbReference>
<feature type="domain" description="Nephrocystin 3-like N-terminal" evidence="3">
    <location>
        <begin position="317"/>
        <end position="448"/>
    </location>
</feature>
<evidence type="ECO:0000313" key="5">
    <source>
        <dbReference type="Proteomes" id="UP001480595"/>
    </source>
</evidence>
<reference evidence="4 5" key="1">
    <citation type="submission" date="2023-01" db="EMBL/GenBank/DDBJ databases">
        <title>Analysis of 21 Apiospora genomes using comparative genomics revels a genus with tremendous synthesis potential of carbohydrate active enzymes and secondary metabolites.</title>
        <authorList>
            <person name="Sorensen T."/>
        </authorList>
    </citation>
    <scope>NUCLEOTIDE SEQUENCE [LARGE SCALE GENOMIC DNA]</scope>
    <source>
        <strain evidence="4 5">CBS 135458</strain>
    </source>
</reference>
<evidence type="ECO:0000313" key="4">
    <source>
        <dbReference type="EMBL" id="KAK8064707.1"/>
    </source>
</evidence>
<dbReference type="Pfam" id="PF24883">
    <property type="entry name" value="NPHP3_N"/>
    <property type="match status" value="1"/>
</dbReference>
<sequence>KPPIQWLDIRRKYVVSESRENFGGVVQFDRSKSTTSGFVETGYLNTPPHILAGNIEKLKAVHNLHGNNILHFLDEMLAKYPRMTKKYGYPGADEDRLFTASYTHQDGDIAQIVNRGERSDPHPQVHYGTIGSSNMVVEDTKTRDKLRDIMGILCVEMEAAGLMEAFPCLVVRGISDYADSHKNKKWQLYAAATAAAYTKELLLQIPPDAVTHTKSITEALRGLSTKIDEVERRTHSAEEMAILEWLSPKDVDFSSLQNTSQSTHTPGSGGWLLNDERYRAWRDGEPGLLWLHGAGKLPAKLQIVLANCDQPAAARRSMIIRNLQEHTRDKPTRRLAYWYFRFDNSTSQNVSRILRSIIRQLSTSRLSFEVQALRDQHSRAGSEPSVEELTKALVHTLQSLEGEIYIVFDALDECPGPDKQGQRDQLLRCIKSLVSETRPNLHILVTSRPEPDIRREVGRIANYALDIEELVKEDVARYVETALAKPDLASWDEQAKGRIRDKLLSFEERRFRWADLQIKRFAQCATSGGLEDALKTIEELVIR</sequence>
<dbReference type="InterPro" id="IPR027417">
    <property type="entry name" value="P-loop_NTPase"/>
</dbReference>
<dbReference type="GeneID" id="92091817"/>
<comment type="caution">
    <text evidence="4">The sequence shown here is derived from an EMBL/GenBank/DDBJ whole genome shotgun (WGS) entry which is preliminary data.</text>
</comment>
<evidence type="ECO:0000259" key="2">
    <source>
        <dbReference type="Pfam" id="PF01048"/>
    </source>
</evidence>
<keyword evidence="1" id="KW-0677">Repeat</keyword>
<dbReference type="EMBL" id="JAQQWL010000007">
    <property type="protein sequence ID" value="KAK8064707.1"/>
    <property type="molecule type" value="Genomic_DNA"/>
</dbReference>
<dbReference type="RefSeq" id="XP_066715696.1">
    <property type="nucleotide sequence ID" value="XM_066858754.1"/>
</dbReference>